<keyword evidence="4" id="KW-1185">Reference proteome</keyword>
<evidence type="ECO:0000313" key="4">
    <source>
        <dbReference type="Proteomes" id="UP000009168"/>
    </source>
</evidence>
<accession>Q22BC9</accession>
<feature type="region of interest" description="Disordered" evidence="2">
    <location>
        <begin position="75"/>
        <end position="111"/>
    </location>
</feature>
<evidence type="ECO:0000313" key="3">
    <source>
        <dbReference type="EMBL" id="EAR82579.1"/>
    </source>
</evidence>
<dbReference type="AlphaFoldDB" id="Q22BC9"/>
<proteinExistence type="predicted"/>
<feature type="coiled-coil region" evidence="1">
    <location>
        <begin position="166"/>
        <end position="224"/>
    </location>
</feature>
<dbReference type="EMBL" id="GG662272">
    <property type="protein sequence ID" value="EAR82579.1"/>
    <property type="molecule type" value="Genomic_DNA"/>
</dbReference>
<evidence type="ECO:0000256" key="2">
    <source>
        <dbReference type="SAM" id="MobiDB-lite"/>
    </source>
</evidence>
<dbReference type="HOGENOM" id="CLU_557240_0_0_1"/>
<sequence>MNSMKQNISQTGQINKINQSNQKWIQSNVNQKQKEICSIKNEAERRISIEPKMTKLASISNSQSDQQRKDLLSFNSRSSLKTTEEYQSKQSQVNSAEDHIQDQEETKGTLPHYLHTKRNSLILEKENLTSQKCFQEEEGSWKEKCLELQKINQENNRQQFIQERKIQDLQIQLQNERNKTKFLEKNQEIVLNLKKELDEEKIKCKQFEDKLVQAQQQMQSYKAHDQIHQLGDSSLINNLQTQHNYVSFRKKSLEGTCKINIESRNRQSLSKLEKNKDDDQNKARVLQMNQLYNMTQQNKSLILKVSEQQKQIEYLLDQQLYKEQNLEILSQENAILGNQLREYTQILGNLGYFQSQKQIPNLISMNQNNLDQNQNKFIQIRKFSGIPTQKNENFESISDQSFTNKASSQIYFKEDNNKPTCNNKNDFLQMQQLKESHKQKQQQCNQENKNLEQIHFQELKKQIDYPYQNEIQFIQDNGENTYRLSKLCSC</sequence>
<reference evidence="4" key="1">
    <citation type="journal article" date="2006" name="PLoS Biol.">
        <title>Macronuclear genome sequence of the ciliate Tetrahymena thermophila, a model eukaryote.</title>
        <authorList>
            <person name="Eisen J.A."/>
            <person name="Coyne R.S."/>
            <person name="Wu M."/>
            <person name="Wu D."/>
            <person name="Thiagarajan M."/>
            <person name="Wortman J.R."/>
            <person name="Badger J.H."/>
            <person name="Ren Q."/>
            <person name="Amedeo P."/>
            <person name="Jones K.M."/>
            <person name="Tallon L.J."/>
            <person name="Delcher A.L."/>
            <person name="Salzberg S.L."/>
            <person name="Silva J.C."/>
            <person name="Haas B.J."/>
            <person name="Majoros W.H."/>
            <person name="Farzad M."/>
            <person name="Carlton J.M."/>
            <person name="Smith R.K. Jr."/>
            <person name="Garg J."/>
            <person name="Pearlman R.E."/>
            <person name="Karrer K.M."/>
            <person name="Sun L."/>
            <person name="Manning G."/>
            <person name="Elde N.C."/>
            <person name="Turkewitz A.P."/>
            <person name="Asai D.J."/>
            <person name="Wilkes D.E."/>
            <person name="Wang Y."/>
            <person name="Cai H."/>
            <person name="Collins K."/>
            <person name="Stewart B.A."/>
            <person name="Lee S.R."/>
            <person name="Wilamowska K."/>
            <person name="Weinberg Z."/>
            <person name="Ruzzo W.L."/>
            <person name="Wloga D."/>
            <person name="Gaertig J."/>
            <person name="Frankel J."/>
            <person name="Tsao C.-C."/>
            <person name="Gorovsky M.A."/>
            <person name="Keeling P.J."/>
            <person name="Waller R.F."/>
            <person name="Patron N.J."/>
            <person name="Cherry J.M."/>
            <person name="Stover N.A."/>
            <person name="Krieger C.J."/>
            <person name="del Toro C."/>
            <person name="Ryder H.F."/>
            <person name="Williamson S.C."/>
            <person name="Barbeau R.A."/>
            <person name="Hamilton E.P."/>
            <person name="Orias E."/>
        </authorList>
    </citation>
    <scope>NUCLEOTIDE SEQUENCE [LARGE SCALE GENOMIC DNA]</scope>
    <source>
        <strain evidence="4">SB210</strain>
    </source>
</reference>
<evidence type="ECO:0000256" key="1">
    <source>
        <dbReference type="SAM" id="Coils"/>
    </source>
</evidence>
<dbReference type="GeneID" id="7837854"/>
<organism evidence="3 4">
    <name type="scientific">Tetrahymena thermophila (strain SB210)</name>
    <dbReference type="NCBI Taxonomy" id="312017"/>
    <lineage>
        <taxon>Eukaryota</taxon>
        <taxon>Sar</taxon>
        <taxon>Alveolata</taxon>
        <taxon>Ciliophora</taxon>
        <taxon>Intramacronucleata</taxon>
        <taxon>Oligohymenophorea</taxon>
        <taxon>Hymenostomatida</taxon>
        <taxon>Tetrahymenina</taxon>
        <taxon>Tetrahymenidae</taxon>
        <taxon>Tetrahymena</taxon>
    </lineage>
</organism>
<dbReference type="KEGG" id="tet:TTHERM_01107270"/>
<keyword evidence="1" id="KW-0175">Coiled coil</keyword>
<protein>
    <submittedName>
        <fullName evidence="3">Uncharacterized protein</fullName>
    </submittedName>
</protein>
<feature type="compositionally biased region" description="Basic and acidic residues" evidence="2">
    <location>
        <begin position="96"/>
        <end position="107"/>
    </location>
</feature>
<dbReference type="RefSeq" id="XP_001030242.1">
    <property type="nucleotide sequence ID" value="XM_001030242.2"/>
</dbReference>
<name>Q22BC9_TETTS</name>
<dbReference type="Proteomes" id="UP000009168">
    <property type="component" value="Unassembled WGS sequence"/>
</dbReference>
<gene>
    <name evidence="3" type="ORF">TTHERM_01107270</name>
</gene>
<dbReference type="InParanoid" id="Q22BC9"/>